<dbReference type="Proteomes" id="UP001214629">
    <property type="component" value="Chromosome"/>
</dbReference>
<evidence type="ECO:0000313" key="3">
    <source>
        <dbReference type="Proteomes" id="UP001214629"/>
    </source>
</evidence>
<dbReference type="Gene3D" id="3.40.50.720">
    <property type="entry name" value="NAD(P)-binding Rossmann-like Domain"/>
    <property type="match status" value="1"/>
</dbReference>
<gene>
    <name evidence="2" type="ORF">M0C40_07910</name>
</gene>
<accession>A0AAX3SXM3</accession>
<dbReference type="Pfam" id="PF01408">
    <property type="entry name" value="GFO_IDH_MocA"/>
    <property type="match status" value="1"/>
</dbReference>
<name>A0AAX3SXM3_SPICI</name>
<dbReference type="InterPro" id="IPR036291">
    <property type="entry name" value="NAD(P)-bd_dom_sf"/>
</dbReference>
<dbReference type="RefSeq" id="WP_277938426.1">
    <property type="nucleotide sequence ID" value="NZ_CP096246.1"/>
</dbReference>
<organism evidence="2 3">
    <name type="scientific">Spiroplasma citri</name>
    <dbReference type="NCBI Taxonomy" id="2133"/>
    <lineage>
        <taxon>Bacteria</taxon>
        <taxon>Bacillati</taxon>
        <taxon>Mycoplasmatota</taxon>
        <taxon>Mollicutes</taxon>
        <taxon>Entomoplasmatales</taxon>
        <taxon>Spiroplasmataceae</taxon>
        <taxon>Spiroplasma</taxon>
    </lineage>
</organism>
<evidence type="ECO:0000313" key="2">
    <source>
        <dbReference type="EMBL" id="WFG96014.1"/>
    </source>
</evidence>
<keyword evidence="3" id="KW-1185">Reference proteome</keyword>
<dbReference type="PANTHER" id="PTHR43054:SF1">
    <property type="entry name" value="SCYLLO-INOSITOL 2-DEHYDROGENASE (NADP(+)) IOLU"/>
    <property type="match status" value="1"/>
</dbReference>
<feature type="domain" description="Gfo/Idh/MocA-like oxidoreductase N-terminal" evidence="1">
    <location>
        <begin position="4"/>
        <end position="118"/>
    </location>
</feature>
<dbReference type="SUPFAM" id="SSF51735">
    <property type="entry name" value="NAD(P)-binding Rossmann-fold domains"/>
    <property type="match status" value="1"/>
</dbReference>
<dbReference type="PANTHER" id="PTHR43054">
    <property type="match status" value="1"/>
</dbReference>
<sequence length="136" mass="15670">MLKIRTIGTGNIVSEFIDACRDVQGVKITSLYSRSLEKAKFFASKNNLLVHIVDNFEDILDYIDIIYIASPNGLHYQQAKYFLQQQKHVLVEKPATFFAHELIELKQIAEINNLFLMEAFKPLHFTSLSNFANKCE</sequence>
<dbReference type="AlphaFoldDB" id="A0AAX3SXM3"/>
<dbReference type="EMBL" id="CP096246">
    <property type="protein sequence ID" value="WFG96014.1"/>
    <property type="molecule type" value="Genomic_DNA"/>
</dbReference>
<evidence type="ECO:0000259" key="1">
    <source>
        <dbReference type="Pfam" id="PF01408"/>
    </source>
</evidence>
<proteinExistence type="predicted"/>
<dbReference type="GO" id="GO:0000166">
    <property type="term" value="F:nucleotide binding"/>
    <property type="evidence" value="ECO:0007669"/>
    <property type="project" value="InterPro"/>
</dbReference>
<reference evidence="2 3" key="1">
    <citation type="submission" date="2022-04" db="EMBL/GenBank/DDBJ databases">
        <title>Whole genome of Spiroplasma citri.</title>
        <authorList>
            <person name="Khanchezar A."/>
            <person name="Izadpanah K."/>
            <person name="Taghavi M."/>
            <person name="Ghorbani A."/>
            <person name="Beven L."/>
        </authorList>
    </citation>
    <scope>NUCLEOTIDE SEQUENCE [LARGE SCALE GENOMIC DNA]</scope>
    <source>
        <strain evidence="2 3">D4</strain>
    </source>
</reference>
<protein>
    <submittedName>
        <fullName evidence="2">Gfo/Idh/MocA family oxidoreductase</fullName>
    </submittedName>
</protein>
<dbReference type="InterPro" id="IPR000683">
    <property type="entry name" value="Gfo/Idh/MocA-like_OxRdtase_N"/>
</dbReference>